<evidence type="ECO:0000256" key="1">
    <source>
        <dbReference type="SAM" id="MobiDB-lite"/>
    </source>
</evidence>
<reference evidence="2" key="1">
    <citation type="journal article" date="2014" name="Int. J. Syst. Evol. Microbiol.">
        <title>Complete genome sequence of Corynebacterium casei LMG S-19264T (=DSM 44701T), isolated from a smear-ripened cheese.</title>
        <authorList>
            <consortium name="US DOE Joint Genome Institute (JGI-PGF)"/>
            <person name="Walter F."/>
            <person name="Albersmeier A."/>
            <person name="Kalinowski J."/>
            <person name="Ruckert C."/>
        </authorList>
    </citation>
    <scope>NUCLEOTIDE SEQUENCE</scope>
    <source>
        <strain evidence="2">JCM 30804</strain>
    </source>
</reference>
<keyword evidence="3" id="KW-1185">Reference proteome</keyword>
<dbReference type="Proteomes" id="UP000613743">
    <property type="component" value="Unassembled WGS sequence"/>
</dbReference>
<comment type="caution">
    <text evidence="2">The sequence shown here is derived from an EMBL/GenBank/DDBJ whole genome shotgun (WGS) entry which is preliminary data.</text>
</comment>
<organism evidence="2 3">
    <name type="scientific">Shewanella gelidii</name>
    <dbReference type="NCBI Taxonomy" id="1642821"/>
    <lineage>
        <taxon>Bacteria</taxon>
        <taxon>Pseudomonadati</taxon>
        <taxon>Pseudomonadota</taxon>
        <taxon>Gammaproteobacteria</taxon>
        <taxon>Alteromonadales</taxon>
        <taxon>Shewanellaceae</taxon>
        <taxon>Shewanella</taxon>
    </lineage>
</organism>
<evidence type="ECO:0000313" key="2">
    <source>
        <dbReference type="EMBL" id="GGI89537.1"/>
    </source>
</evidence>
<dbReference type="EMBL" id="BMPZ01000010">
    <property type="protein sequence ID" value="GGI89537.1"/>
    <property type="molecule type" value="Genomic_DNA"/>
</dbReference>
<proteinExistence type="predicted"/>
<protein>
    <submittedName>
        <fullName evidence="2">Uncharacterized protein</fullName>
    </submittedName>
</protein>
<reference evidence="2" key="2">
    <citation type="submission" date="2020-09" db="EMBL/GenBank/DDBJ databases">
        <authorList>
            <person name="Sun Q."/>
            <person name="Ohkuma M."/>
        </authorList>
    </citation>
    <scope>NUCLEOTIDE SEQUENCE</scope>
    <source>
        <strain evidence="2">JCM 30804</strain>
    </source>
</reference>
<gene>
    <name evidence="2" type="ORF">GCM10009332_28670</name>
</gene>
<evidence type="ECO:0000313" key="3">
    <source>
        <dbReference type="Proteomes" id="UP000613743"/>
    </source>
</evidence>
<dbReference type="RefSeq" id="WP_188922171.1">
    <property type="nucleotide sequence ID" value="NZ_BMPZ01000010.1"/>
</dbReference>
<feature type="region of interest" description="Disordered" evidence="1">
    <location>
        <begin position="37"/>
        <end position="72"/>
    </location>
</feature>
<dbReference type="AlphaFoldDB" id="A0A917NCL4"/>
<name>A0A917NCL4_9GAMM</name>
<sequence>MKTMLQWLPINKFGTKAKMYRVIKPLKIKGQKLNEPAFSMQGSKSSASGRDELRLIQNPTSSKPFAGGLRGA</sequence>
<accession>A0A917NCL4</accession>